<keyword evidence="3" id="KW-1185">Reference proteome</keyword>
<evidence type="ECO:0000256" key="1">
    <source>
        <dbReference type="ARBA" id="ARBA00023172"/>
    </source>
</evidence>
<dbReference type="SUPFAM" id="SSF56349">
    <property type="entry name" value="DNA breaking-rejoining enzymes"/>
    <property type="match status" value="1"/>
</dbReference>
<dbReference type="InterPro" id="IPR011010">
    <property type="entry name" value="DNA_brk_join_enz"/>
</dbReference>
<gene>
    <name evidence="2" type="ORF">E4L98_19985</name>
</gene>
<dbReference type="InterPro" id="IPR013762">
    <property type="entry name" value="Integrase-like_cat_sf"/>
</dbReference>
<organism evidence="2 3">
    <name type="scientific">Duganella callida</name>
    <dbReference type="NCBI Taxonomy" id="2561932"/>
    <lineage>
        <taxon>Bacteria</taxon>
        <taxon>Pseudomonadati</taxon>
        <taxon>Pseudomonadota</taxon>
        <taxon>Betaproteobacteria</taxon>
        <taxon>Burkholderiales</taxon>
        <taxon>Oxalobacteraceae</taxon>
        <taxon>Telluria group</taxon>
        <taxon>Duganella</taxon>
    </lineage>
</organism>
<reference evidence="2 3" key="1">
    <citation type="submission" date="2019-03" db="EMBL/GenBank/DDBJ databases">
        <title>Draft Genome Sequence of Duganella callidus sp. nov., a Novel Duganella Species Isolated from Cultivated Soil.</title>
        <authorList>
            <person name="Raths R."/>
            <person name="Peta V."/>
            <person name="Bucking H."/>
        </authorList>
    </citation>
    <scope>NUCLEOTIDE SEQUENCE [LARGE SCALE GENOMIC DNA]</scope>
    <source>
        <strain evidence="2 3">DN04</strain>
    </source>
</reference>
<dbReference type="Gene3D" id="1.10.443.10">
    <property type="entry name" value="Intergrase catalytic core"/>
    <property type="match status" value="1"/>
</dbReference>
<protein>
    <recommendedName>
        <fullName evidence="4">Tyr recombinase domain-containing protein</fullName>
    </recommendedName>
</protein>
<comment type="caution">
    <text evidence="2">The sequence shown here is derived from an EMBL/GenBank/DDBJ whole genome shotgun (WGS) entry which is preliminary data.</text>
</comment>
<dbReference type="GO" id="GO:0003677">
    <property type="term" value="F:DNA binding"/>
    <property type="evidence" value="ECO:0007669"/>
    <property type="project" value="InterPro"/>
</dbReference>
<evidence type="ECO:0008006" key="4">
    <source>
        <dbReference type="Google" id="ProtNLM"/>
    </source>
</evidence>
<evidence type="ECO:0000313" key="2">
    <source>
        <dbReference type="EMBL" id="TFW17698.1"/>
    </source>
</evidence>
<dbReference type="GO" id="GO:0015074">
    <property type="term" value="P:DNA integration"/>
    <property type="evidence" value="ECO:0007669"/>
    <property type="project" value="InterPro"/>
</dbReference>
<dbReference type="OrthoDB" id="662444at2"/>
<proteinExistence type="predicted"/>
<evidence type="ECO:0000313" key="3">
    <source>
        <dbReference type="Proteomes" id="UP000297729"/>
    </source>
</evidence>
<keyword evidence="1" id="KW-0233">DNA recombination</keyword>
<accession>A0A4Y9SD96</accession>
<dbReference type="Proteomes" id="UP000297729">
    <property type="component" value="Unassembled WGS sequence"/>
</dbReference>
<name>A0A4Y9SD96_9BURK</name>
<dbReference type="GO" id="GO:0006310">
    <property type="term" value="P:DNA recombination"/>
    <property type="evidence" value="ECO:0007669"/>
    <property type="project" value="UniProtKB-KW"/>
</dbReference>
<dbReference type="AlphaFoldDB" id="A0A4Y9SD96"/>
<sequence length="303" mass="34870">MSKKQKRRSEQYIHVEERSGSFRFKITVGEHKDSGTFSTEAEGMRWARQRRQSFLDIRDNIGLPVSAVRYPASIPLPVPTYGIPYASSAATPIKMEDVFDSYEKYDLPKLSGKSSEKSRLMNLRQWFGELYLDRLDQGFIDRWMDDRLAGKLGSGRDPRRAETMSGVGGSKPLTKQQRYTRKLAGKEVPALAVHPVSTQSVRHELSLLRRSVTKYLERDDRFPIYGAWWQAHYLMRMQLPAQAEPRTRRVSDAELVAIFDSISDIPLKASILMGILTSLRRGEVVSLNWQDVDWVRKVAYRVK</sequence>
<dbReference type="EMBL" id="SPVG01000199">
    <property type="protein sequence ID" value="TFW17698.1"/>
    <property type="molecule type" value="Genomic_DNA"/>
</dbReference>
<dbReference type="RefSeq" id="WP_135203302.1">
    <property type="nucleotide sequence ID" value="NZ_SPVG01000199.1"/>
</dbReference>